<evidence type="ECO:0000313" key="2">
    <source>
        <dbReference type="EMBL" id="CAF0922790.1"/>
    </source>
</evidence>
<evidence type="ECO:0000313" key="3">
    <source>
        <dbReference type="EMBL" id="CAF1325983.1"/>
    </source>
</evidence>
<dbReference type="EMBL" id="CAJNOR010002670">
    <property type="protein sequence ID" value="CAF1325983.1"/>
    <property type="molecule type" value="Genomic_DNA"/>
</dbReference>
<comment type="caution">
    <text evidence="3">The sequence shown here is derived from an EMBL/GenBank/DDBJ whole genome shotgun (WGS) entry which is preliminary data.</text>
</comment>
<accession>A0A815FUT9</accession>
<evidence type="ECO:0000313" key="4">
    <source>
        <dbReference type="Proteomes" id="UP000663828"/>
    </source>
</evidence>
<organism evidence="3 4">
    <name type="scientific">Adineta ricciae</name>
    <name type="common">Rotifer</name>
    <dbReference type="NCBI Taxonomy" id="249248"/>
    <lineage>
        <taxon>Eukaryota</taxon>
        <taxon>Metazoa</taxon>
        <taxon>Spiralia</taxon>
        <taxon>Gnathifera</taxon>
        <taxon>Rotifera</taxon>
        <taxon>Eurotatoria</taxon>
        <taxon>Bdelloidea</taxon>
        <taxon>Adinetida</taxon>
        <taxon>Adinetidae</taxon>
        <taxon>Adineta</taxon>
    </lineage>
</organism>
<dbReference type="Proteomes" id="UP000663828">
    <property type="component" value="Unassembled WGS sequence"/>
</dbReference>
<gene>
    <name evidence="2" type="ORF">EDS130_LOCUS10862</name>
    <name evidence="3" type="ORF">XAT740_LOCUS30174</name>
</gene>
<protein>
    <submittedName>
        <fullName evidence="3">Uncharacterized protein</fullName>
    </submittedName>
</protein>
<keyword evidence="4" id="KW-1185">Reference proteome</keyword>
<sequence length="126" mass="14602">MTASSMFERVNDYSCSFPCEKTATIDGKTCYKFYQLELQQLFKQDYFQQKLDANCSKGISQRSRMERQREKTKLQARFSDGEKRSNSFLSMSNRVSKETVPVTLPASNNSTESRSKYLFKTKQSSP</sequence>
<dbReference type="AlphaFoldDB" id="A0A815FUT9"/>
<proteinExistence type="predicted"/>
<dbReference type="EMBL" id="CAJNOJ010000038">
    <property type="protein sequence ID" value="CAF0922790.1"/>
    <property type="molecule type" value="Genomic_DNA"/>
</dbReference>
<name>A0A815FUT9_ADIRI</name>
<feature type="compositionally biased region" description="Basic and acidic residues" evidence="1">
    <location>
        <begin position="63"/>
        <end position="83"/>
    </location>
</feature>
<dbReference type="Proteomes" id="UP000663852">
    <property type="component" value="Unassembled WGS sequence"/>
</dbReference>
<reference evidence="3" key="1">
    <citation type="submission" date="2021-02" db="EMBL/GenBank/DDBJ databases">
        <authorList>
            <person name="Nowell W R."/>
        </authorList>
    </citation>
    <scope>NUCLEOTIDE SEQUENCE</scope>
</reference>
<feature type="region of interest" description="Disordered" evidence="1">
    <location>
        <begin position="58"/>
        <end position="83"/>
    </location>
</feature>
<feature type="region of interest" description="Disordered" evidence="1">
    <location>
        <begin position="99"/>
        <end position="126"/>
    </location>
</feature>
<evidence type="ECO:0000256" key="1">
    <source>
        <dbReference type="SAM" id="MobiDB-lite"/>
    </source>
</evidence>